<organism evidence="2 3">
    <name type="scientific">Ensete ventricosum</name>
    <name type="common">Abyssinian banana</name>
    <name type="synonym">Musa ensete</name>
    <dbReference type="NCBI Taxonomy" id="4639"/>
    <lineage>
        <taxon>Eukaryota</taxon>
        <taxon>Viridiplantae</taxon>
        <taxon>Streptophyta</taxon>
        <taxon>Embryophyta</taxon>
        <taxon>Tracheophyta</taxon>
        <taxon>Spermatophyta</taxon>
        <taxon>Magnoliopsida</taxon>
        <taxon>Liliopsida</taxon>
        <taxon>Zingiberales</taxon>
        <taxon>Musaceae</taxon>
        <taxon>Ensete</taxon>
    </lineage>
</organism>
<feature type="region of interest" description="Disordered" evidence="1">
    <location>
        <begin position="1"/>
        <end position="68"/>
    </location>
</feature>
<proteinExistence type="predicted"/>
<evidence type="ECO:0000256" key="1">
    <source>
        <dbReference type="SAM" id="MobiDB-lite"/>
    </source>
</evidence>
<sequence>MGATGASNERRKGEQGSGLVGGEEEATTGGRGEDSDDRQEEAAGALMFGAAKADDSSKEARGRQGSSASLNLQAAHFKEAPPGALARAQASGASGERPAFVVAAATAAALRRRRCSLVPLLSVSSFRSRSGGCIGGIGDGVNRVVLLGGAKGAGRTEIDGLPAEEERTDVVCSTRFRTN</sequence>
<name>A0A426XU27_ENSVE</name>
<evidence type="ECO:0000313" key="2">
    <source>
        <dbReference type="EMBL" id="RRT42956.1"/>
    </source>
</evidence>
<feature type="compositionally biased region" description="Basic and acidic residues" evidence="1">
    <location>
        <begin position="52"/>
        <end position="62"/>
    </location>
</feature>
<evidence type="ECO:0000313" key="3">
    <source>
        <dbReference type="Proteomes" id="UP000287651"/>
    </source>
</evidence>
<dbReference type="Proteomes" id="UP000287651">
    <property type="component" value="Unassembled WGS sequence"/>
</dbReference>
<gene>
    <name evidence="2" type="ORF">B296_00027953</name>
</gene>
<comment type="caution">
    <text evidence="2">The sequence shown here is derived from an EMBL/GenBank/DDBJ whole genome shotgun (WGS) entry which is preliminary data.</text>
</comment>
<dbReference type="AlphaFoldDB" id="A0A426XU27"/>
<reference evidence="2 3" key="1">
    <citation type="journal article" date="2014" name="Agronomy (Basel)">
        <title>A Draft Genome Sequence for Ensete ventricosum, the Drought-Tolerant Tree Against Hunger.</title>
        <authorList>
            <person name="Harrison J."/>
            <person name="Moore K.A."/>
            <person name="Paszkiewicz K."/>
            <person name="Jones T."/>
            <person name="Grant M."/>
            <person name="Ambacheew D."/>
            <person name="Muzemil S."/>
            <person name="Studholme D.J."/>
        </authorList>
    </citation>
    <scope>NUCLEOTIDE SEQUENCE [LARGE SCALE GENOMIC DNA]</scope>
</reference>
<feature type="compositionally biased region" description="Low complexity" evidence="1">
    <location>
        <begin position="42"/>
        <end position="51"/>
    </location>
</feature>
<dbReference type="EMBL" id="AMZH03017469">
    <property type="protein sequence ID" value="RRT42956.1"/>
    <property type="molecule type" value="Genomic_DNA"/>
</dbReference>
<protein>
    <submittedName>
        <fullName evidence="2">Uncharacterized protein</fullName>
    </submittedName>
</protein>
<accession>A0A426XU27</accession>